<reference key="1">
    <citation type="submission" date="2007-01" db="EMBL/GenBank/DDBJ databases">
        <title>The Genome Sequence of Puccinia graminis f. sp. tritici Strain CRL 75-36-700-3.</title>
        <authorList>
            <consortium name="The Broad Institute Genome Sequencing Platform"/>
            <person name="Birren B."/>
            <person name="Lander E."/>
            <person name="Galagan J."/>
            <person name="Nusbaum C."/>
            <person name="Devon K."/>
            <person name="Cuomo C."/>
            <person name="Jaffe D."/>
            <person name="Butler J."/>
            <person name="Alvarez P."/>
            <person name="Gnerre S."/>
            <person name="Grabherr M."/>
            <person name="Mauceli E."/>
            <person name="Brockman W."/>
            <person name="Young S."/>
            <person name="LaButti K."/>
            <person name="Sykes S."/>
            <person name="DeCaprio D."/>
            <person name="Crawford M."/>
            <person name="Koehrsen M."/>
            <person name="Engels R."/>
            <person name="Montgomery P."/>
            <person name="Pearson M."/>
            <person name="Howarth C."/>
            <person name="Larson L."/>
            <person name="White J."/>
            <person name="Zeng Q."/>
            <person name="Kodira C."/>
            <person name="Yandava C."/>
            <person name="Alvarado L."/>
            <person name="O'Leary S."/>
            <person name="Szabo L."/>
            <person name="Dean R."/>
            <person name="Schein J."/>
        </authorList>
    </citation>
    <scope>NUCLEOTIDE SEQUENCE</scope>
    <source>
        <strain>CRL 75-36-700-3</strain>
    </source>
</reference>
<dbReference type="STRING" id="418459.E3K148"/>
<dbReference type="Pfam" id="PF18758">
    <property type="entry name" value="KDZ"/>
    <property type="match status" value="1"/>
</dbReference>
<evidence type="ECO:0008006" key="5">
    <source>
        <dbReference type="Google" id="ProtNLM"/>
    </source>
</evidence>
<dbReference type="AlphaFoldDB" id="E3K148"/>
<feature type="coiled-coil region" evidence="1">
    <location>
        <begin position="332"/>
        <end position="359"/>
    </location>
</feature>
<dbReference type="RefSeq" id="XP_003322442.1">
    <property type="nucleotide sequence ID" value="XM_003322394.1"/>
</dbReference>
<dbReference type="PANTHER" id="PTHR33096:SF1">
    <property type="entry name" value="CXC1-LIKE CYSTEINE CLUSTER ASSOCIATED WITH KDZ TRANSPOSASES DOMAIN-CONTAINING PROTEIN"/>
    <property type="match status" value="1"/>
</dbReference>
<dbReference type="OMA" id="NAIYMAN"/>
<feature type="region of interest" description="Disordered" evidence="2">
    <location>
        <begin position="600"/>
        <end position="636"/>
    </location>
</feature>
<evidence type="ECO:0000256" key="2">
    <source>
        <dbReference type="SAM" id="MobiDB-lite"/>
    </source>
</evidence>
<dbReference type="KEGG" id="pgr:PGTG_03979"/>
<dbReference type="HOGENOM" id="CLU_011407_4_1_1"/>
<feature type="compositionally biased region" description="Acidic residues" evidence="2">
    <location>
        <begin position="626"/>
        <end position="636"/>
    </location>
</feature>
<accession>E3K148</accession>
<protein>
    <recommendedName>
        <fullName evidence="5">CxC1-like cysteine cluster associated with KDZ transposases domain-containing protein</fullName>
    </recommendedName>
</protein>
<name>E3K148_PUCGT</name>
<evidence type="ECO:0000313" key="4">
    <source>
        <dbReference type="Proteomes" id="UP000008783"/>
    </source>
</evidence>
<dbReference type="InParanoid" id="E3K148"/>
<dbReference type="EMBL" id="DS178269">
    <property type="protein sequence ID" value="EFP78023.1"/>
    <property type="molecule type" value="Genomic_DNA"/>
</dbReference>
<proteinExistence type="predicted"/>
<dbReference type="PANTHER" id="PTHR33096">
    <property type="entry name" value="CXC2 DOMAIN-CONTAINING PROTEIN"/>
    <property type="match status" value="1"/>
</dbReference>
<sequence>MRAVWAAWRCPACFGPSPPNLNEYPWMSQDKLIICLDGNFQHHHHSKASRDYNQIRTPNMFVSQKEVDEMKAKIIDIELRQKPKDKRDQCTEAHKAADNKRNESSWKGCDDTGLMGCFCHHDAAIYMANINKSGEQCCFPMALLNKILNNESPHRHVGILYDIGCSLDKYMALRGLLSDQQDRLQFATSIFHAYVHSWTCQLDYNPRFNKGWGLSDREGLERMWSYLSPLVRPLRYATQNHWLAAISHQLKYHNTRGIKNLHKPNPFSTTGQNFTKRFFKAQWEEQRKFKETHTDEREENRDKLVEVYEQEAALEALRTWLRNTPSTYLASKQEAHELLDELETTAEELRKAAESLGRDHQTKPDEAKEEQKLLLLLWEAKSELFVQAVELWAEKQPLTDSRTIRRRLGTKLSEKIQKAIQKRWGPINKLIATFNTRFAQYVAKFPRQRVADADEHPLTYKTFESMAIDHKFWNDGIYYHSKAPWAIDLVGVMALDMNMEPPEDHIDRMELGNYDCREKLRIINKELQTRLFDHGVLIQEWTGTITWMCAHCRPELLRDIYSDWNDIVQHVATNQTSRQPKKNKEEPVVDNVEEEAVVGIQVDDGKEVTSGEAANSAGEPARSDWEDVDDAQDACD</sequence>
<dbReference type="InterPro" id="IPR040521">
    <property type="entry name" value="KDZ"/>
</dbReference>
<keyword evidence="1" id="KW-0175">Coiled coil</keyword>
<gene>
    <name evidence="3" type="ORF">PGTG_03979</name>
</gene>
<keyword evidence="4" id="KW-1185">Reference proteome</keyword>
<evidence type="ECO:0000256" key="1">
    <source>
        <dbReference type="SAM" id="Coils"/>
    </source>
</evidence>
<reference evidence="4" key="2">
    <citation type="journal article" date="2011" name="Proc. Natl. Acad. Sci. U.S.A.">
        <title>Obligate biotrophy features unraveled by the genomic analysis of rust fungi.</title>
        <authorList>
            <person name="Duplessis S."/>
            <person name="Cuomo C.A."/>
            <person name="Lin Y.-C."/>
            <person name="Aerts A."/>
            <person name="Tisserant E."/>
            <person name="Veneault-Fourrey C."/>
            <person name="Joly D.L."/>
            <person name="Hacquard S."/>
            <person name="Amselem J."/>
            <person name="Cantarel B.L."/>
            <person name="Chiu R."/>
            <person name="Coutinho P.M."/>
            <person name="Feau N."/>
            <person name="Field M."/>
            <person name="Frey P."/>
            <person name="Gelhaye E."/>
            <person name="Goldberg J."/>
            <person name="Grabherr M.G."/>
            <person name="Kodira C.D."/>
            <person name="Kohler A."/>
            <person name="Kuees U."/>
            <person name="Lindquist E.A."/>
            <person name="Lucas S.M."/>
            <person name="Mago R."/>
            <person name="Mauceli E."/>
            <person name="Morin E."/>
            <person name="Murat C."/>
            <person name="Pangilinan J.L."/>
            <person name="Park R."/>
            <person name="Pearson M."/>
            <person name="Quesneville H."/>
            <person name="Rouhier N."/>
            <person name="Sakthikumar S."/>
            <person name="Salamov A.A."/>
            <person name="Schmutz J."/>
            <person name="Selles B."/>
            <person name="Shapiro H."/>
            <person name="Tanguay P."/>
            <person name="Tuskan G.A."/>
            <person name="Henrissat B."/>
            <person name="Van de Peer Y."/>
            <person name="Rouze P."/>
            <person name="Ellis J.G."/>
            <person name="Dodds P.N."/>
            <person name="Schein J.E."/>
            <person name="Zhong S."/>
            <person name="Hamelin R.C."/>
            <person name="Grigoriev I.V."/>
            <person name="Szabo L.J."/>
            <person name="Martin F."/>
        </authorList>
    </citation>
    <scope>NUCLEOTIDE SEQUENCE [LARGE SCALE GENOMIC DNA]</scope>
    <source>
        <strain evidence="4">CRL 75-36-700-3 / race SCCL</strain>
    </source>
</reference>
<dbReference type="OrthoDB" id="2505730at2759"/>
<organism evidence="3 4">
    <name type="scientific">Puccinia graminis f. sp. tritici (strain CRL 75-36-700-3 / race SCCL)</name>
    <name type="common">Black stem rust fungus</name>
    <dbReference type="NCBI Taxonomy" id="418459"/>
    <lineage>
        <taxon>Eukaryota</taxon>
        <taxon>Fungi</taxon>
        <taxon>Dikarya</taxon>
        <taxon>Basidiomycota</taxon>
        <taxon>Pucciniomycotina</taxon>
        <taxon>Pucciniomycetes</taxon>
        <taxon>Pucciniales</taxon>
        <taxon>Pucciniaceae</taxon>
        <taxon>Puccinia</taxon>
    </lineage>
</organism>
<dbReference type="GeneID" id="10541332"/>
<evidence type="ECO:0000313" key="3">
    <source>
        <dbReference type="EMBL" id="EFP78023.1"/>
    </source>
</evidence>
<dbReference type="Proteomes" id="UP000008783">
    <property type="component" value="Unassembled WGS sequence"/>
</dbReference>
<dbReference type="VEuPathDB" id="FungiDB:PGTG_03979"/>